<evidence type="ECO:0000256" key="1">
    <source>
        <dbReference type="SAM" id="MobiDB-lite"/>
    </source>
</evidence>
<feature type="compositionally biased region" description="Basic and acidic residues" evidence="1">
    <location>
        <begin position="96"/>
        <end position="110"/>
    </location>
</feature>
<gene>
    <name evidence="2" type="ORF">g.16320</name>
</gene>
<organism evidence="2">
    <name type="scientific">Homalodisca liturata</name>
    <dbReference type="NCBI Taxonomy" id="320908"/>
    <lineage>
        <taxon>Eukaryota</taxon>
        <taxon>Metazoa</taxon>
        <taxon>Ecdysozoa</taxon>
        <taxon>Arthropoda</taxon>
        <taxon>Hexapoda</taxon>
        <taxon>Insecta</taxon>
        <taxon>Pterygota</taxon>
        <taxon>Neoptera</taxon>
        <taxon>Paraneoptera</taxon>
        <taxon>Hemiptera</taxon>
        <taxon>Auchenorrhyncha</taxon>
        <taxon>Membracoidea</taxon>
        <taxon>Cicadellidae</taxon>
        <taxon>Cicadellinae</taxon>
        <taxon>Proconiini</taxon>
        <taxon>Homalodisca</taxon>
    </lineage>
</organism>
<feature type="compositionally biased region" description="Acidic residues" evidence="1">
    <location>
        <begin position="85"/>
        <end position="95"/>
    </location>
</feature>
<feature type="non-terminal residue" evidence="2">
    <location>
        <position position="1"/>
    </location>
</feature>
<name>A0A1B6IJM0_9HEMI</name>
<accession>A0A1B6IJM0</accession>
<dbReference type="AlphaFoldDB" id="A0A1B6IJM0"/>
<reference evidence="2" key="1">
    <citation type="submission" date="2015-11" db="EMBL/GenBank/DDBJ databases">
        <title>De novo transcriptome assembly of four potential Pierce s Disease insect vectors from Arizona vineyards.</title>
        <authorList>
            <person name="Tassone E.E."/>
        </authorList>
    </citation>
    <scope>NUCLEOTIDE SEQUENCE</scope>
</reference>
<feature type="region of interest" description="Disordered" evidence="1">
    <location>
        <begin position="15"/>
        <end position="51"/>
    </location>
</feature>
<sequence length="372" mass="43542">KHEKKVDKYDEKDDLWADIRVEEEEEDDDDDDISNDPTYVNPLENKPKEKVKPKENLKLKLKNKIAKYKEKDVYWADIGVEEEDDDDITDPTYEDPLERKPKEKVKLKEQPVEKKQKEAIDLQVMVKYIEENKSTADDVLNNFRLLFYLCRALSQNSNKGPRLQNVKAALCFIKDNNIDGSTVKFYGNFIQNEHTKMHCPKIPPHLYDCKKLKMKPVVSLNDLATYSLEDMLFMRENKTFHKSNGYYSQCVQTGLEQNTLTEKFPPDHVKNLTCESYKLFRRIVTKKIGHKVTAGLKYVKLKPGSIVFAKDFRQLALGWVKGTVIKLEGSRRYVVQFNNGETWQCTPEQLRPFPDSLIRTRRPVKPKKVFDL</sequence>
<dbReference type="EMBL" id="GECU01020590">
    <property type="protein sequence ID" value="JAS87116.1"/>
    <property type="molecule type" value="Transcribed_RNA"/>
</dbReference>
<proteinExistence type="predicted"/>
<feature type="compositionally biased region" description="Acidic residues" evidence="1">
    <location>
        <begin position="21"/>
        <end position="34"/>
    </location>
</feature>
<feature type="region of interest" description="Disordered" evidence="1">
    <location>
        <begin position="85"/>
        <end position="110"/>
    </location>
</feature>
<protein>
    <submittedName>
        <fullName evidence="2">Uncharacterized protein</fullName>
    </submittedName>
</protein>
<evidence type="ECO:0000313" key="2">
    <source>
        <dbReference type="EMBL" id="JAS87116.1"/>
    </source>
</evidence>